<keyword evidence="2" id="KW-1185">Reference proteome</keyword>
<accession>A0A9Q8PBK7</accession>
<dbReference type="Proteomes" id="UP000756132">
    <property type="component" value="Chromosome 6"/>
</dbReference>
<protein>
    <submittedName>
        <fullName evidence="1">Uncharacterized protein</fullName>
    </submittedName>
</protein>
<organism evidence="1 2">
    <name type="scientific">Passalora fulva</name>
    <name type="common">Tomato leaf mold</name>
    <name type="synonym">Cladosporium fulvum</name>
    <dbReference type="NCBI Taxonomy" id="5499"/>
    <lineage>
        <taxon>Eukaryota</taxon>
        <taxon>Fungi</taxon>
        <taxon>Dikarya</taxon>
        <taxon>Ascomycota</taxon>
        <taxon>Pezizomycotina</taxon>
        <taxon>Dothideomycetes</taxon>
        <taxon>Dothideomycetidae</taxon>
        <taxon>Mycosphaerellales</taxon>
        <taxon>Mycosphaerellaceae</taxon>
        <taxon>Fulvia</taxon>
    </lineage>
</organism>
<dbReference type="AlphaFoldDB" id="A0A9Q8PBK7"/>
<name>A0A9Q8PBK7_PASFU</name>
<evidence type="ECO:0000313" key="1">
    <source>
        <dbReference type="EMBL" id="UJO19425.1"/>
    </source>
</evidence>
<dbReference type="RefSeq" id="XP_047763791.1">
    <property type="nucleotide sequence ID" value="XM_047905841.1"/>
</dbReference>
<evidence type="ECO:0000313" key="2">
    <source>
        <dbReference type="Proteomes" id="UP000756132"/>
    </source>
</evidence>
<proteinExistence type="predicted"/>
<reference evidence="1" key="1">
    <citation type="submission" date="2021-12" db="EMBL/GenBank/DDBJ databases">
        <authorList>
            <person name="Zaccaron A."/>
            <person name="Stergiopoulos I."/>
        </authorList>
    </citation>
    <scope>NUCLEOTIDE SEQUENCE</scope>
    <source>
        <strain evidence="1">Race5_Kim</strain>
    </source>
</reference>
<dbReference type="GeneID" id="71986571"/>
<gene>
    <name evidence="1" type="ORF">CLAFUR5_06693</name>
</gene>
<dbReference type="KEGG" id="ffu:CLAFUR5_06693"/>
<reference evidence="1" key="2">
    <citation type="journal article" date="2022" name="Microb. Genom.">
        <title>A chromosome-scale genome assembly of the tomato pathogen Cladosporium fulvum reveals a compartmentalized genome architecture and the presence of a dispensable chromosome.</title>
        <authorList>
            <person name="Zaccaron A.Z."/>
            <person name="Chen L.H."/>
            <person name="Samaras A."/>
            <person name="Stergiopoulos I."/>
        </authorList>
    </citation>
    <scope>NUCLEOTIDE SEQUENCE</scope>
    <source>
        <strain evidence="1">Race5_Kim</strain>
    </source>
</reference>
<sequence length="131" mass="14463">MCFPFLIARKRTGSLSTYSNLVHVHLTYLHDAHWPAILETQKNIDTNMSASADTDVWAEREYVECDSTRSSKCNSINKNEVGGPFARAKSMKMASGMTVPDNGSEVGPFARVRSLKILGTMTVPARISRPS</sequence>
<dbReference type="EMBL" id="CP090168">
    <property type="protein sequence ID" value="UJO19425.1"/>
    <property type="molecule type" value="Genomic_DNA"/>
</dbReference>